<reference evidence="4" key="1">
    <citation type="submission" date="2022-01" db="EMBL/GenBank/DDBJ databases">
        <title>Paenibacillus spongiae sp. nov., isolated from marine sponge.</title>
        <authorList>
            <person name="Li Z."/>
            <person name="Zhang M."/>
        </authorList>
    </citation>
    <scope>NUCLEOTIDE SEQUENCE</scope>
    <source>
        <strain evidence="4">PHS-Z3</strain>
    </source>
</reference>
<evidence type="ECO:0000256" key="1">
    <source>
        <dbReference type="ARBA" id="ARBA00008520"/>
    </source>
</evidence>
<dbReference type="InterPro" id="IPR050490">
    <property type="entry name" value="Bact_solute-bd_prot1"/>
</dbReference>
<dbReference type="SUPFAM" id="SSF53850">
    <property type="entry name" value="Periplasmic binding protein-like II"/>
    <property type="match status" value="1"/>
</dbReference>
<dbReference type="Proteomes" id="UP001057877">
    <property type="component" value="Chromosome"/>
</dbReference>
<comment type="similarity">
    <text evidence="1">Belongs to the bacterial solute-binding protein 1 family.</text>
</comment>
<keyword evidence="3" id="KW-0732">Signal</keyword>
<dbReference type="EMBL" id="CP091430">
    <property type="protein sequence ID" value="UVI31958.1"/>
    <property type="molecule type" value="Genomic_DNA"/>
</dbReference>
<evidence type="ECO:0000313" key="5">
    <source>
        <dbReference type="Proteomes" id="UP001057877"/>
    </source>
</evidence>
<name>A0ABY5SEK1_9BACL</name>
<accession>A0ABY5SEK1</accession>
<evidence type="ECO:0000313" key="4">
    <source>
        <dbReference type="EMBL" id="UVI31958.1"/>
    </source>
</evidence>
<gene>
    <name evidence="4" type="ORF">L1F29_09140</name>
</gene>
<sequence length="448" mass="48584">MVQKKRTSLLVLAMLLLISVFTVACGSKTNEPADSANTGSGNSADAGKEKVSITILSRASGTSPAAVAFQNLLKKFMDENPNITVVDESLNDENAFNNKLKTSLATGNVPHIWTNYGGEAFKDYAKNIALDLQPYLDEDKEWSGAFLPLLDTWQYKDLKGTYGVPSEFYSIAIYYNKELFEKIGMAPPTTVEEMAAVSAKFKEIGITPMAIADKENFRGGHMLTNLSLKKFGQAKTEALVSGEAKWNDADMLSLFQLMKDWQDAGILGNNIVTTDNNAITANFIAGKSAMLYEGSWGISQLAESAIADKIGVISFPAFADAPDTKDLWFGGAGGYSVSKEAKGAELDAAVKLVKYLTSVESFQYYLEFTKGGVYPVKMTVDPAAVDPVTQAFMAAQNTASGFKGELYAYDPIAQLQDKVRNEIQGMFAGNSPQKTADAIQSFIESNRK</sequence>
<dbReference type="PANTHER" id="PTHR43649:SF29">
    <property type="entry name" value="OSMOPROTECTIVE COMPOUNDS-BINDING PROTEIN GGTB"/>
    <property type="match status" value="1"/>
</dbReference>
<organism evidence="4 5">
    <name type="scientific">Paenibacillus spongiae</name>
    <dbReference type="NCBI Taxonomy" id="2909671"/>
    <lineage>
        <taxon>Bacteria</taxon>
        <taxon>Bacillati</taxon>
        <taxon>Bacillota</taxon>
        <taxon>Bacilli</taxon>
        <taxon>Bacillales</taxon>
        <taxon>Paenibacillaceae</taxon>
        <taxon>Paenibacillus</taxon>
    </lineage>
</organism>
<dbReference type="PROSITE" id="PS51257">
    <property type="entry name" value="PROKAR_LIPOPROTEIN"/>
    <property type="match status" value="1"/>
</dbReference>
<dbReference type="Pfam" id="PF13416">
    <property type="entry name" value="SBP_bac_8"/>
    <property type="match status" value="1"/>
</dbReference>
<evidence type="ECO:0000256" key="2">
    <source>
        <dbReference type="ARBA" id="ARBA00022448"/>
    </source>
</evidence>
<keyword evidence="5" id="KW-1185">Reference proteome</keyword>
<dbReference type="RefSeq" id="WP_258388018.1">
    <property type="nucleotide sequence ID" value="NZ_CP091430.1"/>
</dbReference>
<feature type="signal peptide" evidence="3">
    <location>
        <begin position="1"/>
        <end position="24"/>
    </location>
</feature>
<proteinExistence type="inferred from homology"/>
<dbReference type="InterPro" id="IPR006059">
    <property type="entry name" value="SBP"/>
</dbReference>
<dbReference type="Gene3D" id="3.40.190.10">
    <property type="entry name" value="Periplasmic binding protein-like II"/>
    <property type="match status" value="2"/>
</dbReference>
<evidence type="ECO:0000256" key="3">
    <source>
        <dbReference type="SAM" id="SignalP"/>
    </source>
</evidence>
<feature type="chain" id="PRO_5045425738" evidence="3">
    <location>
        <begin position="25"/>
        <end position="448"/>
    </location>
</feature>
<protein>
    <submittedName>
        <fullName evidence="4">Extracellular solute-binding protein</fullName>
    </submittedName>
</protein>
<dbReference type="PANTHER" id="PTHR43649">
    <property type="entry name" value="ARABINOSE-BINDING PROTEIN-RELATED"/>
    <property type="match status" value="1"/>
</dbReference>
<keyword evidence="2" id="KW-0813">Transport</keyword>